<evidence type="ECO:0000313" key="2">
    <source>
        <dbReference type="Proteomes" id="UP000288351"/>
    </source>
</evidence>
<organism evidence="1 2">
    <name type="scientific">Streptomyces noursei</name>
    <name type="common">Streptomyces albulus</name>
    <dbReference type="NCBI Taxonomy" id="1971"/>
    <lineage>
        <taxon>Bacteria</taxon>
        <taxon>Bacillati</taxon>
        <taxon>Actinomycetota</taxon>
        <taxon>Actinomycetes</taxon>
        <taxon>Kitasatosporales</taxon>
        <taxon>Streptomycetaceae</taxon>
        <taxon>Streptomyces</taxon>
    </lineage>
</organism>
<dbReference type="RefSeq" id="WP_016572029.1">
    <property type="nucleotide sequence ID" value="NZ_BHXC01000007.1"/>
</dbReference>
<proteinExistence type="predicted"/>
<dbReference type="Proteomes" id="UP000288351">
    <property type="component" value="Unassembled WGS sequence"/>
</dbReference>
<evidence type="ECO:0000313" key="1">
    <source>
        <dbReference type="EMBL" id="GCB92880.1"/>
    </source>
</evidence>
<accession>A0A401R5K5</accession>
<reference evidence="1 2" key="1">
    <citation type="journal article" date="2019" name="Microbiol. Resour. Announc.">
        <title>Draft Genome Sequence of the Most Traditional epsilon-Poly-l-Lysine Producer, Streptomyces albulus NBRC14147.</title>
        <authorList>
            <person name="Yamanaka K."/>
            <person name="Hamano Y."/>
        </authorList>
    </citation>
    <scope>NUCLEOTIDE SEQUENCE [LARGE SCALE GENOMIC DNA]</scope>
    <source>
        <strain evidence="1 2">NBRC 14147</strain>
    </source>
</reference>
<protein>
    <submittedName>
        <fullName evidence="1">Uncharacterized protein</fullName>
    </submittedName>
</protein>
<dbReference type="AlphaFoldDB" id="A0A401R5K5"/>
<gene>
    <name evidence="1" type="ORF">SALB_05655</name>
</gene>
<name>A0A401R5K5_STRNR</name>
<dbReference type="EMBL" id="BHXC01000007">
    <property type="protein sequence ID" value="GCB92880.1"/>
    <property type="molecule type" value="Genomic_DNA"/>
</dbReference>
<sequence length="60" mass="6678">MKRRDAVRIHSEEAAAFGEAAETADEPTRSWLLDAANDHQALADAARHGEYEYGYGELED</sequence>
<comment type="caution">
    <text evidence="1">The sequence shown here is derived from an EMBL/GenBank/DDBJ whole genome shotgun (WGS) entry which is preliminary data.</text>
</comment>